<evidence type="ECO:0000313" key="1">
    <source>
        <dbReference type="EMBL" id="CAG6516233.1"/>
    </source>
</evidence>
<sequence>MRRAGPRRKRLLQISSTLVLPSAKFRCPGQLGRATPRKVNPFVVGAAAETSVCQTQRTAFFLFAGFVERRHTTRVTKWHTDGNPPTHNNNKCNSNNNDDRLPVFCCFYYFPFSFSLFRGTFRSFSAILKRCTIF</sequence>
<dbReference type="EMBL" id="HBUE01173030">
    <property type="protein sequence ID" value="CAG6516233.1"/>
    <property type="molecule type" value="Transcribed_RNA"/>
</dbReference>
<name>A0A8D8DQR3_CULPI</name>
<reference evidence="1" key="1">
    <citation type="submission" date="2021-05" db="EMBL/GenBank/DDBJ databases">
        <authorList>
            <person name="Alioto T."/>
            <person name="Alioto T."/>
            <person name="Gomez Garrido J."/>
        </authorList>
    </citation>
    <scope>NUCLEOTIDE SEQUENCE</scope>
</reference>
<protein>
    <submittedName>
        <fullName evidence="1">(northern house mosquito) hypothetical protein</fullName>
    </submittedName>
</protein>
<accession>A0A8D8DQR3</accession>
<organism evidence="1">
    <name type="scientific">Culex pipiens</name>
    <name type="common">House mosquito</name>
    <dbReference type="NCBI Taxonomy" id="7175"/>
    <lineage>
        <taxon>Eukaryota</taxon>
        <taxon>Metazoa</taxon>
        <taxon>Ecdysozoa</taxon>
        <taxon>Arthropoda</taxon>
        <taxon>Hexapoda</taxon>
        <taxon>Insecta</taxon>
        <taxon>Pterygota</taxon>
        <taxon>Neoptera</taxon>
        <taxon>Endopterygota</taxon>
        <taxon>Diptera</taxon>
        <taxon>Nematocera</taxon>
        <taxon>Culicoidea</taxon>
        <taxon>Culicidae</taxon>
        <taxon>Culicinae</taxon>
        <taxon>Culicini</taxon>
        <taxon>Culex</taxon>
        <taxon>Culex</taxon>
    </lineage>
</organism>
<dbReference type="EMBL" id="HBUE01278493">
    <property type="protein sequence ID" value="CAG6567732.1"/>
    <property type="molecule type" value="Transcribed_RNA"/>
</dbReference>
<proteinExistence type="predicted"/>
<dbReference type="AlphaFoldDB" id="A0A8D8DQR3"/>